<gene>
    <name evidence="4" type="ORF">DN068_00275</name>
</gene>
<feature type="chain" id="PRO_5015867595" evidence="2">
    <location>
        <begin position="23"/>
        <end position="200"/>
    </location>
</feature>
<dbReference type="SUPFAM" id="SSF56925">
    <property type="entry name" value="OMPA-like"/>
    <property type="match status" value="1"/>
</dbReference>
<organism evidence="4 5">
    <name type="scientific">Taibaiella soli</name>
    <dbReference type="NCBI Taxonomy" id="1649169"/>
    <lineage>
        <taxon>Bacteria</taxon>
        <taxon>Pseudomonadati</taxon>
        <taxon>Bacteroidota</taxon>
        <taxon>Chitinophagia</taxon>
        <taxon>Chitinophagales</taxon>
        <taxon>Chitinophagaceae</taxon>
        <taxon>Taibaiella</taxon>
    </lineage>
</organism>
<feature type="signal peptide" evidence="2">
    <location>
        <begin position="1"/>
        <end position="22"/>
    </location>
</feature>
<keyword evidence="5" id="KW-1185">Reference proteome</keyword>
<comment type="caution">
    <text evidence="4">The sequence shown here is derived from an EMBL/GenBank/DDBJ whole genome shotgun (WGS) entry which is preliminary data.</text>
</comment>
<evidence type="ECO:0000313" key="4">
    <source>
        <dbReference type="EMBL" id="PZF75024.1"/>
    </source>
</evidence>
<dbReference type="RefSeq" id="WP_110996872.1">
    <property type="nucleotide sequence ID" value="NZ_QKTW01000001.1"/>
</dbReference>
<dbReference type="AlphaFoldDB" id="A0A2W2B3X2"/>
<sequence length="200" mass="21558">MKKHLLRLSVLCAVFNGVAAHAQTEKGNLLVGSDVSNFKLNFQKENTAFSMNISPKLGYFIEDNIAVGGYVNIDFSTSDGASDLGYGVGAFGRYYLKDKKVQVLKRSCFFAEANAGFAGRNISVKDGGKTNTNGLGIGFGPGWSYFVTPNIGLEALLKYNIAAGFGNATTSNSLDFNVGFQIYLPGKKMQKQLKSDITHP</sequence>
<evidence type="ECO:0000313" key="5">
    <source>
        <dbReference type="Proteomes" id="UP000248745"/>
    </source>
</evidence>
<dbReference type="InterPro" id="IPR027385">
    <property type="entry name" value="Beta-barrel_OMP"/>
</dbReference>
<reference evidence="4 5" key="1">
    <citation type="submission" date="2018-06" db="EMBL/GenBank/DDBJ databases">
        <title>Mucibacter soli gen. nov., sp. nov., a new member of the family Chitinophagaceae producing mucin.</title>
        <authorList>
            <person name="Kim M.-K."/>
            <person name="Park S."/>
            <person name="Kim T.-S."/>
            <person name="Joung Y."/>
            <person name="Han J.-H."/>
            <person name="Kim S.B."/>
        </authorList>
    </citation>
    <scope>NUCLEOTIDE SEQUENCE [LARGE SCALE GENOMIC DNA]</scope>
    <source>
        <strain evidence="4 5">R1-15</strain>
    </source>
</reference>
<name>A0A2W2B3X2_9BACT</name>
<accession>A0A2W2B3X2</accession>
<proteinExistence type="predicted"/>
<evidence type="ECO:0000256" key="1">
    <source>
        <dbReference type="ARBA" id="ARBA00022729"/>
    </source>
</evidence>
<dbReference type="Pfam" id="PF13505">
    <property type="entry name" value="OMP_b-brl"/>
    <property type="match status" value="1"/>
</dbReference>
<dbReference type="OrthoDB" id="945117at2"/>
<dbReference type="InterPro" id="IPR011250">
    <property type="entry name" value="OMP/PagP_B-barrel"/>
</dbReference>
<evidence type="ECO:0000256" key="2">
    <source>
        <dbReference type="SAM" id="SignalP"/>
    </source>
</evidence>
<keyword evidence="1 2" id="KW-0732">Signal</keyword>
<dbReference type="Proteomes" id="UP000248745">
    <property type="component" value="Unassembled WGS sequence"/>
</dbReference>
<feature type="domain" description="Outer membrane protein beta-barrel" evidence="3">
    <location>
        <begin position="9"/>
        <end position="179"/>
    </location>
</feature>
<protein>
    <submittedName>
        <fullName evidence="4">Porin family protein</fullName>
    </submittedName>
</protein>
<evidence type="ECO:0000259" key="3">
    <source>
        <dbReference type="Pfam" id="PF13505"/>
    </source>
</evidence>
<dbReference type="EMBL" id="QKTW01000001">
    <property type="protein sequence ID" value="PZF75024.1"/>
    <property type="molecule type" value="Genomic_DNA"/>
</dbReference>